<feature type="compositionally biased region" description="Low complexity" evidence="1">
    <location>
        <begin position="41"/>
        <end position="56"/>
    </location>
</feature>
<dbReference type="EMBL" id="CAKLBY020000097">
    <property type="protein sequence ID" value="CAK7926274.1"/>
    <property type="molecule type" value="Genomic_DNA"/>
</dbReference>
<proteinExistence type="predicted"/>
<comment type="caution">
    <text evidence="2">The sequence shown here is derived from an EMBL/GenBank/DDBJ whole genome shotgun (WGS) entry which is preliminary data.</text>
</comment>
<accession>A0AAV1TVC3</accession>
<evidence type="ECO:0000313" key="3">
    <source>
        <dbReference type="Proteomes" id="UP001162060"/>
    </source>
</evidence>
<evidence type="ECO:0000313" key="2">
    <source>
        <dbReference type="EMBL" id="CAK7926274.1"/>
    </source>
</evidence>
<gene>
    <name evidence="2" type="ORF">PM001_LOCUS11424</name>
</gene>
<dbReference type="AlphaFoldDB" id="A0AAV1TVC3"/>
<feature type="compositionally biased region" description="Polar residues" evidence="1">
    <location>
        <begin position="85"/>
        <end position="95"/>
    </location>
</feature>
<dbReference type="Proteomes" id="UP001162060">
    <property type="component" value="Unassembled WGS sequence"/>
</dbReference>
<sequence>MRASEEGVSLASAAGNPSSAVAIQRQAVPVVNSSRGESPRGTDSSASFAAGTAGTANHNVDEPETELIYSGESDASSDSKPKPLTSGSSGENTQRGRLIGSGKRGGIVSEIFGPSDSSDESSPHASPYDDRARGDGGNAPIHRHERSNSKDRAATGVSARADTTQEPRDRNVQRHAP</sequence>
<feature type="compositionally biased region" description="Basic and acidic residues" evidence="1">
    <location>
        <begin position="163"/>
        <end position="177"/>
    </location>
</feature>
<evidence type="ECO:0000256" key="1">
    <source>
        <dbReference type="SAM" id="MobiDB-lite"/>
    </source>
</evidence>
<name>A0AAV1TVC3_9STRA</name>
<feature type="region of interest" description="Disordered" evidence="1">
    <location>
        <begin position="1"/>
        <end position="177"/>
    </location>
</feature>
<protein>
    <submittedName>
        <fullName evidence="2">Uncharacterized protein</fullName>
    </submittedName>
</protein>
<organism evidence="2 3">
    <name type="scientific">Peronospora matthiolae</name>
    <dbReference type="NCBI Taxonomy" id="2874970"/>
    <lineage>
        <taxon>Eukaryota</taxon>
        <taxon>Sar</taxon>
        <taxon>Stramenopiles</taxon>
        <taxon>Oomycota</taxon>
        <taxon>Peronosporomycetes</taxon>
        <taxon>Peronosporales</taxon>
        <taxon>Peronosporaceae</taxon>
        <taxon>Peronospora</taxon>
    </lineage>
</organism>
<reference evidence="2" key="1">
    <citation type="submission" date="2024-01" db="EMBL/GenBank/DDBJ databases">
        <authorList>
            <person name="Webb A."/>
        </authorList>
    </citation>
    <scope>NUCLEOTIDE SEQUENCE</scope>
    <source>
        <strain evidence="2">Pm1</strain>
    </source>
</reference>